<dbReference type="InterPro" id="IPR016156">
    <property type="entry name" value="FAD/NAD-linked_Rdtase_dimer_sf"/>
</dbReference>
<evidence type="ECO:0000313" key="8">
    <source>
        <dbReference type="Proteomes" id="UP000198324"/>
    </source>
</evidence>
<dbReference type="InterPro" id="IPR023753">
    <property type="entry name" value="FAD/NAD-binding_dom"/>
</dbReference>
<reference evidence="7 8" key="1">
    <citation type="submission" date="2017-06" db="EMBL/GenBank/DDBJ databases">
        <authorList>
            <person name="Kim H.J."/>
            <person name="Triplett B.A."/>
        </authorList>
    </citation>
    <scope>NUCLEOTIDE SEQUENCE [LARGE SCALE GENOMIC DNA]</scope>
    <source>
        <strain evidence="7 8">DSM 13116</strain>
    </source>
</reference>
<accession>A0A239D1G4</accession>
<dbReference type="InterPro" id="IPR036188">
    <property type="entry name" value="FAD/NAD-bd_sf"/>
</dbReference>
<keyword evidence="8" id="KW-1185">Reference proteome</keyword>
<comment type="cofactor">
    <cofactor evidence="1">
        <name>FAD</name>
        <dbReference type="ChEBI" id="CHEBI:57692"/>
    </cofactor>
</comment>
<evidence type="ECO:0000256" key="1">
    <source>
        <dbReference type="ARBA" id="ARBA00001974"/>
    </source>
</evidence>
<dbReference type="InterPro" id="IPR041575">
    <property type="entry name" value="Rubredoxin_C"/>
</dbReference>
<proteinExistence type="inferred from homology"/>
<dbReference type="Pfam" id="PF18267">
    <property type="entry name" value="Rubredoxin_C"/>
    <property type="match status" value="1"/>
</dbReference>
<dbReference type="OrthoDB" id="9768666at2"/>
<dbReference type="RefSeq" id="WP_089275540.1">
    <property type="nucleotide sequence ID" value="NZ_FZOC01000010.1"/>
</dbReference>
<dbReference type="AlphaFoldDB" id="A0A239D1G4"/>
<evidence type="ECO:0000256" key="2">
    <source>
        <dbReference type="ARBA" id="ARBA00006442"/>
    </source>
</evidence>
<dbReference type="Pfam" id="PF07992">
    <property type="entry name" value="Pyr_redox_2"/>
    <property type="match status" value="1"/>
</dbReference>
<evidence type="ECO:0000256" key="3">
    <source>
        <dbReference type="ARBA" id="ARBA00022630"/>
    </source>
</evidence>
<evidence type="ECO:0000259" key="6">
    <source>
        <dbReference type="Pfam" id="PF18267"/>
    </source>
</evidence>
<feature type="domain" description="FAD/NAD(P)-binding" evidence="5">
    <location>
        <begin position="2"/>
        <end position="300"/>
    </location>
</feature>
<dbReference type="PRINTS" id="PR00368">
    <property type="entry name" value="FADPNR"/>
</dbReference>
<comment type="similarity">
    <text evidence="2">Belongs to the FAD-dependent oxidoreductase family.</text>
</comment>
<dbReference type="Gene3D" id="3.50.50.60">
    <property type="entry name" value="FAD/NAD(P)-binding domain"/>
    <property type="match status" value="2"/>
</dbReference>
<feature type="domain" description="NADH-rubredoxin oxidoreductase C-terminal" evidence="6">
    <location>
        <begin position="319"/>
        <end position="387"/>
    </location>
</feature>
<dbReference type="PANTHER" id="PTHR43429">
    <property type="entry name" value="PYRIDINE NUCLEOTIDE-DISULFIDE OXIDOREDUCTASE DOMAIN-CONTAINING"/>
    <property type="match status" value="1"/>
</dbReference>
<evidence type="ECO:0000256" key="4">
    <source>
        <dbReference type="ARBA" id="ARBA00022827"/>
    </source>
</evidence>
<gene>
    <name evidence="7" type="ORF">SAMN04488503_0038</name>
</gene>
<dbReference type="InterPro" id="IPR050260">
    <property type="entry name" value="FAD-bd_OxRdtase"/>
</dbReference>
<evidence type="ECO:0000313" key="7">
    <source>
        <dbReference type="EMBL" id="SNS25453.1"/>
    </source>
</evidence>
<dbReference type="GO" id="GO:0016491">
    <property type="term" value="F:oxidoreductase activity"/>
    <property type="evidence" value="ECO:0007669"/>
    <property type="project" value="InterPro"/>
</dbReference>
<sequence length="429" mass="45912">MTYVLIGNGVSSIGAIEGIRRYDKDGRIIVIGAEDAPAYGRPLISYLLAGKIGPDRLALRGADYYEKNGVELKLGTTVTAVDTAKKIVNTDTGETVKYDRLLIATGGIPFVPPIPGVKGEDIYSFTTLAHAQTLIELSAKIKRAVVIGGGLIGLKAAESLHDRGVSVTILELAPRILSGGFDEKAGALAANRLKKVGIEVNCGVTAKEIQRTAEGRVKGVLLTDGRFLECDVVVVAIGVVPHSQLAKDAGLKVERGIMVDDRLMTSAKDVYAAGDVAQAKDQLTGEHRVVPIWPNAYNQGYACGRNMAGAKLPYQGGLPMNSISFYGLPTISVGVVNPPEDDASFEVHALLDEAKEAYRKLVFRDGRLVGYVLVGDIDKGGMYTAFIKFEMPLDGEAKDTIINAGPDVFLWPAELFDQTWNPEPTQAAR</sequence>
<organism evidence="7 8">
    <name type="scientific">Humidesulfovibrio mexicanus</name>
    <dbReference type="NCBI Taxonomy" id="147047"/>
    <lineage>
        <taxon>Bacteria</taxon>
        <taxon>Pseudomonadati</taxon>
        <taxon>Thermodesulfobacteriota</taxon>
        <taxon>Desulfovibrionia</taxon>
        <taxon>Desulfovibrionales</taxon>
        <taxon>Desulfovibrionaceae</taxon>
        <taxon>Humidesulfovibrio</taxon>
    </lineage>
</organism>
<dbReference type="Proteomes" id="UP000198324">
    <property type="component" value="Unassembled WGS sequence"/>
</dbReference>
<keyword evidence="3" id="KW-0285">Flavoprotein</keyword>
<name>A0A239D1G4_9BACT</name>
<keyword evidence="4" id="KW-0274">FAD</keyword>
<dbReference type="PRINTS" id="PR00411">
    <property type="entry name" value="PNDRDTASEI"/>
</dbReference>
<dbReference type="EMBL" id="FZOC01000010">
    <property type="protein sequence ID" value="SNS25453.1"/>
    <property type="molecule type" value="Genomic_DNA"/>
</dbReference>
<dbReference type="SUPFAM" id="SSF51905">
    <property type="entry name" value="FAD/NAD(P)-binding domain"/>
    <property type="match status" value="2"/>
</dbReference>
<dbReference type="Gene3D" id="3.30.390.30">
    <property type="match status" value="1"/>
</dbReference>
<evidence type="ECO:0000259" key="5">
    <source>
        <dbReference type="Pfam" id="PF07992"/>
    </source>
</evidence>
<protein>
    <submittedName>
        <fullName evidence="7">Pyridine nucleotide-disulphide oxidoreductase</fullName>
    </submittedName>
</protein>
<dbReference type="PANTHER" id="PTHR43429:SF3">
    <property type="entry name" value="NITRITE REDUCTASE [NAD(P)H]"/>
    <property type="match status" value="1"/>
</dbReference>